<name>A0A496PMW4_9MICC</name>
<evidence type="ECO:0000313" key="2">
    <source>
        <dbReference type="Proteomes" id="UP000273119"/>
    </source>
</evidence>
<dbReference type="EMBL" id="QQXL01000001">
    <property type="protein sequence ID" value="RKW71764.1"/>
    <property type="molecule type" value="Genomic_DNA"/>
</dbReference>
<reference evidence="1 2" key="1">
    <citation type="submission" date="2018-07" db="EMBL/GenBank/DDBJ databases">
        <title>Arthrobacter sp. nov., isolated from raw cow's milk with high bacterial count.</title>
        <authorList>
            <person name="Hahne J."/>
            <person name="Isele D."/>
            <person name="Lipski A."/>
        </authorList>
    </citation>
    <scope>NUCLEOTIDE SEQUENCE [LARGE SCALE GENOMIC DNA]</scope>
    <source>
        <strain evidence="1 2">JZ R-183</strain>
    </source>
</reference>
<sequence length="73" mass="8390">MSPRKNVNNQPAAQKLLDSLPTHSVVLDKYGHAWQSGSIYWYRAFRVTPEPFSSWDLAFSFPITVIHTPKETK</sequence>
<proteinExistence type="predicted"/>
<keyword evidence="2" id="KW-1185">Reference proteome</keyword>
<gene>
    <name evidence="1" type="ORF">DWQ67_02750</name>
</gene>
<comment type="caution">
    <text evidence="1">The sequence shown here is derived from an EMBL/GenBank/DDBJ whole genome shotgun (WGS) entry which is preliminary data.</text>
</comment>
<organism evidence="1 2">
    <name type="scientific">Galactobacter caseinivorans</name>
    <dbReference type="NCBI Taxonomy" id="2676123"/>
    <lineage>
        <taxon>Bacteria</taxon>
        <taxon>Bacillati</taxon>
        <taxon>Actinomycetota</taxon>
        <taxon>Actinomycetes</taxon>
        <taxon>Micrococcales</taxon>
        <taxon>Micrococcaceae</taxon>
        <taxon>Galactobacter</taxon>
    </lineage>
</organism>
<accession>A0A496PMW4</accession>
<dbReference type="AlphaFoldDB" id="A0A496PMW4"/>
<dbReference type="Proteomes" id="UP000273119">
    <property type="component" value="Unassembled WGS sequence"/>
</dbReference>
<dbReference type="RefSeq" id="WP_121484027.1">
    <property type="nucleotide sequence ID" value="NZ_QQXL01000001.1"/>
</dbReference>
<protein>
    <submittedName>
        <fullName evidence="1">Uncharacterized protein</fullName>
    </submittedName>
</protein>
<evidence type="ECO:0000313" key="1">
    <source>
        <dbReference type="EMBL" id="RKW71764.1"/>
    </source>
</evidence>